<feature type="compositionally biased region" description="Basic and acidic residues" evidence="1">
    <location>
        <begin position="7"/>
        <end position="18"/>
    </location>
</feature>
<organism evidence="2 4">
    <name type="scientific">Rotaria socialis</name>
    <dbReference type="NCBI Taxonomy" id="392032"/>
    <lineage>
        <taxon>Eukaryota</taxon>
        <taxon>Metazoa</taxon>
        <taxon>Spiralia</taxon>
        <taxon>Gnathifera</taxon>
        <taxon>Rotifera</taxon>
        <taxon>Eurotatoria</taxon>
        <taxon>Bdelloidea</taxon>
        <taxon>Philodinida</taxon>
        <taxon>Philodinidae</taxon>
        <taxon>Rotaria</taxon>
    </lineage>
</organism>
<evidence type="ECO:0000256" key="1">
    <source>
        <dbReference type="SAM" id="MobiDB-lite"/>
    </source>
</evidence>
<dbReference type="Proteomes" id="UP000663862">
    <property type="component" value="Unassembled WGS sequence"/>
</dbReference>
<protein>
    <submittedName>
        <fullName evidence="2">Uncharacterized protein</fullName>
    </submittedName>
</protein>
<evidence type="ECO:0000313" key="3">
    <source>
        <dbReference type="EMBL" id="CAF4647349.1"/>
    </source>
</evidence>
<dbReference type="EMBL" id="CAJOBQ010004957">
    <property type="protein sequence ID" value="CAF4647349.1"/>
    <property type="molecule type" value="Genomic_DNA"/>
</dbReference>
<gene>
    <name evidence="2" type="ORF">FME351_LOCUS11998</name>
    <name evidence="3" type="ORF">TSG867_LOCUS30565</name>
</gene>
<evidence type="ECO:0000313" key="2">
    <source>
        <dbReference type="EMBL" id="CAF3433548.1"/>
    </source>
</evidence>
<feature type="compositionally biased region" description="Low complexity" evidence="1">
    <location>
        <begin position="66"/>
        <end position="83"/>
    </location>
</feature>
<feature type="region of interest" description="Disordered" evidence="1">
    <location>
        <begin position="58"/>
        <end position="93"/>
    </location>
</feature>
<evidence type="ECO:0000313" key="4">
    <source>
        <dbReference type="Proteomes" id="UP000663869"/>
    </source>
</evidence>
<comment type="caution">
    <text evidence="2">The sequence shown here is derived from an EMBL/GenBank/DDBJ whole genome shotgun (WGS) entry which is preliminary data.</text>
</comment>
<proteinExistence type="predicted"/>
<sequence length="467" mass="55372">MNVNKSHPIDDPASAHREQKTRKKCIGNRQDQRFRKKCRRRGMKADSIEKLLQAKKKIHNQRKNKTNNSTSTTSHNNTALTTSKNVSIRNKDPSIRKKSKTNLMKRKRDVSLQQQSNLNTTIPKSTSSISILQPALKKVKHKQKTITNTNISSIEVQQNTSKRTYRRPMYLKRSPKILIKMLSKTLNYTFKEKADERFIVARLDLFDRFYCLRIDLQLWESYLDIGLQQHLWPDRLYTIAKTNDFENCHQYLLNHINDLKINLDQYQMELNRQSPSCPITTLSLDQIDQRLNEFAICQRKYLLMKNNNQLLKFKDNFHDKDLFKTVSTFRLTTDRNAFINQLLLIREKQGEIYEELLMLEMRILCKFLPQNFDQLQYFITPITYSPLNNHQKAVQVKNKCYKIIQEAKRSWLNILFNACEIKIQAYDSQYQNIFLQLESQSIVTNNVNDSSISNQIKEYLIYRTNKL</sequence>
<accession>A0A818CK65</accession>
<feature type="region of interest" description="Disordered" evidence="1">
    <location>
        <begin position="1"/>
        <end position="46"/>
    </location>
</feature>
<dbReference type="Proteomes" id="UP000663869">
    <property type="component" value="Unassembled WGS sequence"/>
</dbReference>
<dbReference type="EMBL" id="CAJNYU010001423">
    <property type="protein sequence ID" value="CAF3433548.1"/>
    <property type="molecule type" value="Genomic_DNA"/>
</dbReference>
<reference evidence="2" key="1">
    <citation type="submission" date="2021-02" db="EMBL/GenBank/DDBJ databases">
        <authorList>
            <person name="Nowell W R."/>
        </authorList>
    </citation>
    <scope>NUCLEOTIDE SEQUENCE</scope>
</reference>
<dbReference type="AlphaFoldDB" id="A0A818CK65"/>
<feature type="non-terminal residue" evidence="2">
    <location>
        <position position="1"/>
    </location>
</feature>
<name>A0A818CK65_9BILA</name>